<keyword evidence="2" id="KW-1185">Reference proteome</keyword>
<accession>G0W4L7</accession>
<dbReference type="GO" id="GO:0000172">
    <property type="term" value="C:ribonuclease MRP complex"/>
    <property type="evidence" value="ECO:0007669"/>
    <property type="project" value="EnsemblFungi"/>
</dbReference>
<protein>
    <submittedName>
        <fullName evidence="1">Uncharacterized protein</fullName>
    </submittedName>
</protein>
<dbReference type="AlphaFoldDB" id="G0W4L7"/>
<dbReference type="GO" id="GO:0000460">
    <property type="term" value="P:maturation of 5.8S rRNA"/>
    <property type="evidence" value="ECO:0007669"/>
    <property type="project" value="EnsemblFungi"/>
</dbReference>
<dbReference type="PANTHER" id="PTHR28272:SF1">
    <property type="entry name" value="RIBONUCLEASES P_MRP PROTEIN SUBUNIT POP3"/>
    <property type="match status" value="1"/>
</dbReference>
<dbReference type="GO" id="GO:0001682">
    <property type="term" value="P:tRNA 5'-leader removal"/>
    <property type="evidence" value="ECO:0007669"/>
    <property type="project" value="EnsemblFungi"/>
</dbReference>
<dbReference type="GO" id="GO:0004526">
    <property type="term" value="F:ribonuclease P activity"/>
    <property type="evidence" value="ECO:0007669"/>
    <property type="project" value="EnsemblFungi"/>
</dbReference>
<dbReference type="RefSeq" id="XP_003667998.1">
    <property type="nucleotide sequence ID" value="XM_003667950.1"/>
</dbReference>
<dbReference type="OMA" id="XHIQSKE"/>
<dbReference type="HOGENOM" id="CLU_047273_0_0_1"/>
<dbReference type="InterPro" id="IPR013241">
    <property type="entry name" value="RNase_P_Pop3"/>
</dbReference>
<dbReference type="KEGG" id="ndi:NDAI_0A06000"/>
<evidence type="ECO:0000313" key="2">
    <source>
        <dbReference type="Proteomes" id="UP000000689"/>
    </source>
</evidence>
<dbReference type="GO" id="GO:0005829">
    <property type="term" value="C:cytosol"/>
    <property type="evidence" value="ECO:0007669"/>
    <property type="project" value="EnsemblFungi"/>
</dbReference>
<dbReference type="GO" id="GO:0034965">
    <property type="term" value="P:intronic box C/D snoRNA processing"/>
    <property type="evidence" value="ECO:0007669"/>
    <property type="project" value="EnsemblFungi"/>
</dbReference>
<proteinExistence type="predicted"/>
<dbReference type="Proteomes" id="UP000000689">
    <property type="component" value="Chromosome 1"/>
</dbReference>
<dbReference type="GO" id="GO:0000171">
    <property type="term" value="F:ribonuclease MRP activity"/>
    <property type="evidence" value="ECO:0007669"/>
    <property type="project" value="EnsemblFungi"/>
</dbReference>
<dbReference type="EMBL" id="HE580267">
    <property type="protein sequence ID" value="CCD22755.1"/>
    <property type="molecule type" value="Genomic_DNA"/>
</dbReference>
<dbReference type="GeneID" id="11495379"/>
<dbReference type="Pfam" id="PF08228">
    <property type="entry name" value="RNase_P_pop3"/>
    <property type="match status" value="1"/>
</dbReference>
<dbReference type="OrthoDB" id="20109at2759"/>
<dbReference type="eggNOG" id="ENOG502RZX7">
    <property type="taxonomic scope" value="Eukaryota"/>
</dbReference>
<dbReference type="GO" id="GO:0005655">
    <property type="term" value="C:nucleolar ribonuclease P complex"/>
    <property type="evidence" value="ECO:0007669"/>
    <property type="project" value="EnsemblFungi"/>
</dbReference>
<dbReference type="PANTHER" id="PTHR28272">
    <property type="entry name" value="RIBONUCLEASES P/MRP PROTEIN SUBUNIT POP3"/>
    <property type="match status" value="1"/>
</dbReference>
<gene>
    <name evidence="1" type="primary">NDAI0A06000</name>
    <name evidence="1" type="ordered locus">NDAI_0A06000</name>
</gene>
<organism evidence="1 2">
    <name type="scientific">Naumovozyma dairenensis (strain ATCC 10597 / BCRC 20456 / CBS 421 / NBRC 0211 / NRRL Y-12639)</name>
    <name type="common">Saccharomyces dairenensis</name>
    <dbReference type="NCBI Taxonomy" id="1071378"/>
    <lineage>
        <taxon>Eukaryota</taxon>
        <taxon>Fungi</taxon>
        <taxon>Dikarya</taxon>
        <taxon>Ascomycota</taxon>
        <taxon>Saccharomycotina</taxon>
        <taxon>Saccharomycetes</taxon>
        <taxon>Saccharomycetales</taxon>
        <taxon>Saccharomycetaceae</taxon>
        <taxon>Naumovozyma</taxon>
    </lineage>
</organism>
<evidence type="ECO:0000313" key="1">
    <source>
        <dbReference type="EMBL" id="CCD22755.1"/>
    </source>
</evidence>
<dbReference type="STRING" id="1071378.G0W4L7"/>
<dbReference type="GO" id="GO:0000294">
    <property type="term" value="P:nuclear-transcribed mRNA catabolic process, RNase MRP-dependent"/>
    <property type="evidence" value="ECO:0007669"/>
    <property type="project" value="EnsemblFungi"/>
</dbReference>
<reference evidence="1 2" key="1">
    <citation type="journal article" date="2011" name="Proc. Natl. Acad. Sci. U.S.A.">
        <title>Evolutionary erosion of yeast sex chromosomes by mating-type switching accidents.</title>
        <authorList>
            <person name="Gordon J.L."/>
            <person name="Armisen D."/>
            <person name="Proux-Wera E."/>
            <person name="Oheigeartaigh S.S."/>
            <person name="Byrne K.P."/>
            <person name="Wolfe K.H."/>
        </authorList>
    </citation>
    <scope>NUCLEOTIDE SEQUENCE [LARGE SCALE GENOMIC DNA]</scope>
    <source>
        <strain evidence="2">ATCC 10597 / BCRC 20456 / CBS 421 / NBRC 0211 / NRRL Y-12639</strain>
    </source>
</reference>
<name>G0W4L7_NAUDC</name>
<sequence>MSNSLKALDKKIAKRRQVYKPLLDSPFIRESNYWPRIKDQKIVTHLLQNSILNKCKHFESSSIPRSEWPWDILFDFNEIISFLSSTDSHDKDDSAILFVCNKDQDIPAILLQQIPILCYLSQRKVSLIQLPRGSLQMFQEAITDRAIDNGLLLLRGNSKLDSSFVRQIEYSIEEDTNPLTIPWLESLKYKPSDIKLVKSSMPLQQNKVKKIKTPHRK</sequence>